<accession>A0A9P5P9M0</accession>
<evidence type="ECO:0000313" key="3">
    <source>
        <dbReference type="Proteomes" id="UP000772434"/>
    </source>
</evidence>
<name>A0A9P5P9M0_9AGAR</name>
<evidence type="ECO:0000313" key="2">
    <source>
        <dbReference type="EMBL" id="KAF9059828.1"/>
    </source>
</evidence>
<proteinExistence type="predicted"/>
<feature type="signal peptide" evidence="1">
    <location>
        <begin position="1"/>
        <end position="29"/>
    </location>
</feature>
<protein>
    <submittedName>
        <fullName evidence="2">Uncharacterized protein</fullName>
    </submittedName>
</protein>
<dbReference type="Proteomes" id="UP000772434">
    <property type="component" value="Unassembled WGS sequence"/>
</dbReference>
<dbReference type="OrthoDB" id="3261690at2759"/>
<comment type="caution">
    <text evidence="2">The sequence shown here is derived from an EMBL/GenBank/DDBJ whole genome shotgun (WGS) entry which is preliminary data.</text>
</comment>
<dbReference type="AlphaFoldDB" id="A0A9P5P9M0"/>
<keyword evidence="1" id="KW-0732">Signal</keyword>
<gene>
    <name evidence="2" type="ORF">BDP27DRAFT_1371083</name>
</gene>
<evidence type="ECO:0000256" key="1">
    <source>
        <dbReference type="SAM" id="SignalP"/>
    </source>
</evidence>
<keyword evidence="3" id="KW-1185">Reference proteome</keyword>
<sequence>MANAPLCKGARTLLILLLPGLHIMGLLLGDPISVQSGATSETYEYYGTTCQYILHIPYNILNTMNALAQFDNARDTMLDGRSPDATFEEFPKERVEEYINLVLCGGCRYYTLDPPENCEDGYRGAQCFTDIDSALIFGDDHFPWEDTYDIFTTYALRKSHAGSLHIRLNFVSNNEDGIQSQDPGSHAKVLWGICGNRHRIYLMLPNIPKEQNLKTLLPLIYSSTRTQDTESRKTIPAQGLGVAFANEALHNIQRYQWGKHAYWFVQMRGIKDKSRLEVHLGANYAGLPARGPHVHQLLANDIWGLTTEEWQDSLPTYQPDVWASNAHVAGFRCNFSRHPVTENQIYYAQVYASDKFQTYNAGSSSGLLLLASQAISENQIDQTPQLFVLKAALVYDEELDAVDLSDYIYAIPVECVWAWCLHRITACFMLLRYSASLMTSSRKDIQNLTLVATTVHSFNSIHYRPGTMIWDRQLAEAIFSTAKLADDPTQRDLMLWSPMSNQELVPVLYHGALWLPSIVYPAQTKPACY</sequence>
<dbReference type="EMBL" id="JADNRY010000276">
    <property type="protein sequence ID" value="KAF9059828.1"/>
    <property type="molecule type" value="Genomic_DNA"/>
</dbReference>
<feature type="chain" id="PRO_5040247185" evidence="1">
    <location>
        <begin position="30"/>
        <end position="529"/>
    </location>
</feature>
<reference evidence="2" key="1">
    <citation type="submission" date="2020-11" db="EMBL/GenBank/DDBJ databases">
        <authorList>
            <consortium name="DOE Joint Genome Institute"/>
            <person name="Ahrendt S."/>
            <person name="Riley R."/>
            <person name="Andreopoulos W."/>
            <person name="Labutti K."/>
            <person name="Pangilinan J."/>
            <person name="Ruiz-Duenas F.J."/>
            <person name="Barrasa J.M."/>
            <person name="Sanchez-Garcia M."/>
            <person name="Camarero S."/>
            <person name="Miyauchi S."/>
            <person name="Serrano A."/>
            <person name="Linde D."/>
            <person name="Babiker R."/>
            <person name="Drula E."/>
            <person name="Ayuso-Fernandez I."/>
            <person name="Pacheco R."/>
            <person name="Padilla G."/>
            <person name="Ferreira P."/>
            <person name="Barriuso J."/>
            <person name="Kellner H."/>
            <person name="Castanera R."/>
            <person name="Alfaro M."/>
            <person name="Ramirez L."/>
            <person name="Pisabarro A.G."/>
            <person name="Kuo A."/>
            <person name="Tritt A."/>
            <person name="Lipzen A."/>
            <person name="He G."/>
            <person name="Yan M."/>
            <person name="Ng V."/>
            <person name="Cullen D."/>
            <person name="Martin F."/>
            <person name="Rosso M.-N."/>
            <person name="Henrissat B."/>
            <person name="Hibbett D."/>
            <person name="Martinez A.T."/>
            <person name="Grigoriev I.V."/>
        </authorList>
    </citation>
    <scope>NUCLEOTIDE SEQUENCE</scope>
    <source>
        <strain evidence="2">AH 40177</strain>
    </source>
</reference>
<organism evidence="2 3">
    <name type="scientific">Rhodocollybia butyracea</name>
    <dbReference type="NCBI Taxonomy" id="206335"/>
    <lineage>
        <taxon>Eukaryota</taxon>
        <taxon>Fungi</taxon>
        <taxon>Dikarya</taxon>
        <taxon>Basidiomycota</taxon>
        <taxon>Agaricomycotina</taxon>
        <taxon>Agaricomycetes</taxon>
        <taxon>Agaricomycetidae</taxon>
        <taxon>Agaricales</taxon>
        <taxon>Marasmiineae</taxon>
        <taxon>Omphalotaceae</taxon>
        <taxon>Rhodocollybia</taxon>
    </lineage>
</organism>